<comment type="subcellular location">
    <subcellularLocation>
        <location evidence="8">Cell membrane</location>
        <topology evidence="8">Multi-pass membrane protein</topology>
    </subcellularLocation>
    <subcellularLocation>
        <location evidence="1">Membrane</location>
        <topology evidence="1">Multi-pass membrane protein</topology>
    </subcellularLocation>
</comment>
<dbReference type="PANTHER" id="PTHR23515">
    <property type="entry name" value="HIGH-AFFINITY NITRATE TRANSPORTER 2.3"/>
    <property type="match status" value="1"/>
</dbReference>
<evidence type="ECO:0000313" key="11">
    <source>
        <dbReference type="EMBL" id="GMI32605.1"/>
    </source>
</evidence>
<dbReference type="InterPro" id="IPR044772">
    <property type="entry name" value="NO3_transporter"/>
</dbReference>
<dbReference type="GO" id="GO:0015112">
    <property type="term" value="F:nitrate transmembrane transporter activity"/>
    <property type="evidence" value="ECO:0007669"/>
    <property type="project" value="UniProtKB-UniRule"/>
</dbReference>
<evidence type="ECO:0000256" key="5">
    <source>
        <dbReference type="ARBA" id="ARBA00022989"/>
    </source>
</evidence>
<feature type="transmembrane region" description="Helical" evidence="8">
    <location>
        <begin position="74"/>
        <end position="94"/>
    </location>
</feature>
<accession>A0A9W7G594</accession>
<evidence type="ECO:0000256" key="2">
    <source>
        <dbReference type="ARBA" id="ARBA00008432"/>
    </source>
</evidence>
<dbReference type="SUPFAM" id="SSF103473">
    <property type="entry name" value="MFS general substrate transporter"/>
    <property type="match status" value="1"/>
</dbReference>
<evidence type="ECO:0000256" key="8">
    <source>
        <dbReference type="RuleBase" id="RU366033"/>
    </source>
</evidence>
<keyword evidence="3 8" id="KW-0813">Transport</keyword>
<feature type="transmembrane region" description="Helical" evidence="8">
    <location>
        <begin position="384"/>
        <end position="408"/>
    </location>
</feature>
<feature type="transmembrane region" description="Helical" evidence="8">
    <location>
        <begin position="196"/>
        <end position="220"/>
    </location>
</feature>
<gene>
    <name evidence="11" type="ORF">TrCOL_g879</name>
</gene>
<protein>
    <recommendedName>
        <fullName evidence="8">Nitrate/nitrite transporter</fullName>
    </recommendedName>
</protein>
<feature type="transmembrane region" description="Helical" evidence="8">
    <location>
        <begin position="164"/>
        <end position="184"/>
    </location>
</feature>
<dbReference type="NCBIfam" id="TIGR00886">
    <property type="entry name" value="2A0108"/>
    <property type="match status" value="1"/>
</dbReference>
<feature type="transmembrane region" description="Helical" evidence="8">
    <location>
        <begin position="420"/>
        <end position="439"/>
    </location>
</feature>
<evidence type="ECO:0000256" key="6">
    <source>
        <dbReference type="ARBA" id="ARBA00023063"/>
    </source>
</evidence>
<evidence type="ECO:0000259" key="10">
    <source>
        <dbReference type="PROSITE" id="PS50850"/>
    </source>
</evidence>
<keyword evidence="4 8" id="KW-0812">Transmembrane</keyword>
<feature type="transmembrane region" description="Helical" evidence="8">
    <location>
        <begin position="134"/>
        <end position="152"/>
    </location>
</feature>
<keyword evidence="6 8" id="KW-0534">Nitrate assimilation</keyword>
<feature type="transmembrane region" description="Helical" evidence="8">
    <location>
        <begin position="109"/>
        <end position="127"/>
    </location>
</feature>
<dbReference type="CDD" id="cd17341">
    <property type="entry name" value="MFS_NRT2_like"/>
    <property type="match status" value="1"/>
</dbReference>
<evidence type="ECO:0000256" key="7">
    <source>
        <dbReference type="ARBA" id="ARBA00023136"/>
    </source>
</evidence>
<feature type="transmembrane region" description="Helical" evidence="8">
    <location>
        <begin position="327"/>
        <end position="347"/>
    </location>
</feature>
<dbReference type="GO" id="GO:0042128">
    <property type="term" value="P:nitrate assimilation"/>
    <property type="evidence" value="ECO:0007669"/>
    <property type="project" value="UniProtKB-UniRule"/>
</dbReference>
<feature type="transmembrane region" description="Helical" evidence="8">
    <location>
        <begin position="451"/>
        <end position="471"/>
    </location>
</feature>
<name>A0A9W7G594_9STRA</name>
<comment type="caution">
    <text evidence="11">The sequence shown here is derived from an EMBL/GenBank/DDBJ whole genome shotgun (WGS) entry which is preliminary data.</text>
</comment>
<feature type="domain" description="Major facilitator superfamily (MFS) profile" evidence="10">
    <location>
        <begin position="69"/>
        <end position="471"/>
    </location>
</feature>
<evidence type="ECO:0000256" key="1">
    <source>
        <dbReference type="ARBA" id="ARBA00004141"/>
    </source>
</evidence>
<feature type="transmembrane region" description="Helical" evidence="8">
    <location>
        <begin position="232"/>
        <end position="254"/>
    </location>
</feature>
<proteinExistence type="inferred from homology"/>
<dbReference type="InterPro" id="IPR004737">
    <property type="entry name" value="NO3_transporter_NarK/NarU-like"/>
</dbReference>
<evidence type="ECO:0000313" key="12">
    <source>
        <dbReference type="Proteomes" id="UP001165065"/>
    </source>
</evidence>
<reference evidence="12" key="1">
    <citation type="journal article" date="2023" name="Commun. Biol.">
        <title>Genome analysis of Parmales, the sister group of diatoms, reveals the evolutionary specialization of diatoms from phago-mixotrophs to photoautotrophs.</title>
        <authorList>
            <person name="Ban H."/>
            <person name="Sato S."/>
            <person name="Yoshikawa S."/>
            <person name="Yamada K."/>
            <person name="Nakamura Y."/>
            <person name="Ichinomiya M."/>
            <person name="Sato N."/>
            <person name="Blanc-Mathieu R."/>
            <person name="Endo H."/>
            <person name="Kuwata A."/>
            <person name="Ogata H."/>
        </authorList>
    </citation>
    <scope>NUCLEOTIDE SEQUENCE [LARGE SCALE GENOMIC DNA]</scope>
</reference>
<evidence type="ECO:0000256" key="9">
    <source>
        <dbReference type="SAM" id="MobiDB-lite"/>
    </source>
</evidence>
<dbReference type="PROSITE" id="PS50850">
    <property type="entry name" value="MFS"/>
    <property type="match status" value="1"/>
</dbReference>
<feature type="region of interest" description="Disordered" evidence="9">
    <location>
        <begin position="510"/>
        <end position="536"/>
    </location>
</feature>
<dbReference type="OrthoDB" id="434240at2759"/>
<organism evidence="11 12">
    <name type="scientific">Triparma columacea</name>
    <dbReference type="NCBI Taxonomy" id="722753"/>
    <lineage>
        <taxon>Eukaryota</taxon>
        <taxon>Sar</taxon>
        <taxon>Stramenopiles</taxon>
        <taxon>Ochrophyta</taxon>
        <taxon>Bolidophyceae</taxon>
        <taxon>Parmales</taxon>
        <taxon>Triparmaceae</taxon>
        <taxon>Triparma</taxon>
    </lineage>
</organism>
<evidence type="ECO:0000256" key="3">
    <source>
        <dbReference type="ARBA" id="ARBA00022448"/>
    </source>
</evidence>
<keyword evidence="8" id="KW-1003">Cell membrane</keyword>
<keyword evidence="12" id="KW-1185">Reference proteome</keyword>
<feature type="transmembrane region" description="Helical" evidence="8">
    <location>
        <begin position="291"/>
        <end position="315"/>
    </location>
</feature>
<keyword evidence="5 8" id="KW-1133">Transmembrane helix</keyword>
<feature type="transmembrane region" description="Helical" evidence="8">
    <location>
        <begin position="359"/>
        <end position="378"/>
    </location>
</feature>
<dbReference type="AlphaFoldDB" id="A0A9W7G594"/>
<dbReference type="Gene3D" id="1.20.1250.20">
    <property type="entry name" value="MFS general substrate transporter like domains"/>
    <property type="match status" value="2"/>
</dbReference>
<dbReference type="EMBL" id="BRYA01000020">
    <property type="protein sequence ID" value="GMI32605.1"/>
    <property type="molecule type" value="Genomic_DNA"/>
</dbReference>
<dbReference type="InterPro" id="IPR020846">
    <property type="entry name" value="MFS_dom"/>
</dbReference>
<dbReference type="GO" id="GO:0015113">
    <property type="term" value="F:nitrite transmembrane transporter activity"/>
    <property type="evidence" value="ECO:0007669"/>
    <property type="project" value="InterPro"/>
</dbReference>
<feature type="compositionally biased region" description="Basic and acidic residues" evidence="9">
    <location>
        <begin position="511"/>
        <end position="524"/>
    </location>
</feature>
<dbReference type="Proteomes" id="UP001165065">
    <property type="component" value="Unassembled WGS sequence"/>
</dbReference>
<keyword evidence="7 8" id="KW-0472">Membrane</keyword>
<dbReference type="GO" id="GO:0005886">
    <property type="term" value="C:plasma membrane"/>
    <property type="evidence" value="ECO:0007669"/>
    <property type="project" value="UniProtKB-SubCell"/>
</dbReference>
<dbReference type="InterPro" id="IPR036259">
    <property type="entry name" value="MFS_trans_sf"/>
</dbReference>
<sequence>MVDVPGVNLEPNEEIAVDGFVEKGSPLSQRKDATYNKFDGVYPSIKTDPVTCKATEIKILSCARPHMRGFHISWFSFFLAFFCWFSITPLLSTIKEPAPVGLGISKEDIWTSSIVAVCGTIIMRLLLGPMCDKYGARITMAVVLVMGAIPTGLTGTINNATDLIIIRLFIGVIGSAFVMCQYWTTTMFTREVAGTANAIAGGWGNLGGGVTQLVMGTVLFPLFKLGMSPNDAWRSVCAVPAAFVLVWAGVMLFISDDAPKGNYAKLKRVGAMSKVSASTSFKAGGSHLNTWLLFVQYACCFGVELTMNNAAALYFRDTLGESVESAAAIASIFGFMNLFARGLGGWASDKLNQKYSMRGRLWVQMVLMMLEGAFIIVFSRTNDLAGAIITMTIFSVFVQAAEGSTYSIVPYVDPKNGGSVAGIVGAGGNVGAVAFGLVFRSVAEDVQAFEIMGAVVMAASIMPLFIILPGYKGIIWGTEKEEEQAKDDGATNNNNNNVDAELPSIYADAANEPRSDGRNRRSVDAMDTNKINLHIN</sequence>
<dbReference type="InterPro" id="IPR011701">
    <property type="entry name" value="MFS"/>
</dbReference>
<dbReference type="Pfam" id="PF07690">
    <property type="entry name" value="MFS_1"/>
    <property type="match status" value="1"/>
</dbReference>
<comment type="similarity">
    <text evidence="2 8">Belongs to the major facilitator superfamily. Nitrate/nitrite porter (TC 2.A.1.8) family.</text>
</comment>
<evidence type="ECO:0000256" key="4">
    <source>
        <dbReference type="ARBA" id="ARBA00022692"/>
    </source>
</evidence>